<dbReference type="SUPFAM" id="SSF55347">
    <property type="entry name" value="Glyceraldehyde-3-phosphate dehydrogenase-like, C-terminal domain"/>
    <property type="match status" value="1"/>
</dbReference>
<dbReference type="Pfam" id="PF01408">
    <property type="entry name" value="GFO_IDH_MocA"/>
    <property type="match status" value="1"/>
</dbReference>
<evidence type="ECO:0000313" key="3">
    <source>
        <dbReference type="EMBL" id="PSU34382.1"/>
    </source>
</evidence>
<accession>A0A2T3J0A0</accession>
<dbReference type="GO" id="GO:0000166">
    <property type="term" value="F:nucleotide binding"/>
    <property type="evidence" value="ECO:0007669"/>
    <property type="project" value="InterPro"/>
</dbReference>
<feature type="domain" description="GFO/IDH/MocA-like oxidoreductase" evidence="2">
    <location>
        <begin position="138"/>
        <end position="247"/>
    </location>
</feature>
<dbReference type="RefSeq" id="WP_107348808.1">
    <property type="nucleotide sequence ID" value="NZ_PYMH01000003.1"/>
</dbReference>
<dbReference type="Gene3D" id="3.30.360.10">
    <property type="entry name" value="Dihydrodipicolinate Reductase, domain 2"/>
    <property type="match status" value="1"/>
</dbReference>
<protein>
    <submittedName>
        <fullName evidence="3">Oxidoreductase</fullName>
    </submittedName>
</protein>
<dbReference type="AlphaFoldDB" id="A0A2T3J0A0"/>
<dbReference type="InterPro" id="IPR000683">
    <property type="entry name" value="Gfo/Idh/MocA-like_OxRdtase_N"/>
</dbReference>
<sequence>MIRLGVIGTNWITDRFINAALSTGHYQLTAVYSRTLEKASDFASKYEPVKCYDSLDELANSDVIDAVYIASPNSLHASQAKVFIKAGKHVIGEKPLASNITDVQELVELAAEHQVLLFEAMKAIYVPNFEVIKKALPKLGRLRKVYFSYCQYSSRYQKYLDGENPNTFNPVFSNGSLMDIGVYPLSSAISLFGEPNSMTAQGSLLDSGVDAHGTLVLHYPEFDATIAHSKVSDGFIASEIQGEQGTLLIDFISECHSVKLCRRDEPVVDLTVEQDENAMRYEAEEFARLYSEGSVSHEGLIRTQIVSAITTQARAILGVRFPADEQS</sequence>
<dbReference type="Pfam" id="PF22725">
    <property type="entry name" value="GFO_IDH_MocA_C3"/>
    <property type="match status" value="1"/>
</dbReference>
<proteinExistence type="predicted"/>
<reference evidence="3 4" key="1">
    <citation type="submission" date="2018-03" db="EMBL/GenBank/DDBJ databases">
        <title>Whole genome sequencing of Histamine producing bacteria.</title>
        <authorList>
            <person name="Butler K."/>
        </authorList>
    </citation>
    <scope>NUCLEOTIDE SEQUENCE [LARGE SCALE GENOMIC DNA]</scope>
    <source>
        <strain evidence="3 4">JCM 13586</strain>
    </source>
</reference>
<dbReference type="SUPFAM" id="SSF51735">
    <property type="entry name" value="NAD(P)-binding Rossmann-fold domains"/>
    <property type="match status" value="1"/>
</dbReference>
<dbReference type="PANTHER" id="PTHR43054:SF1">
    <property type="entry name" value="SCYLLO-INOSITOL 2-DEHYDROGENASE (NADP(+)) IOLU"/>
    <property type="match status" value="1"/>
</dbReference>
<dbReference type="Gene3D" id="3.40.50.720">
    <property type="entry name" value="NAD(P)-binding Rossmann-like Domain"/>
    <property type="match status" value="1"/>
</dbReference>
<dbReference type="OrthoDB" id="9774191at2"/>
<organism evidence="3 4">
    <name type="scientific">Photobacterium lutimaris</name>
    <dbReference type="NCBI Taxonomy" id="388278"/>
    <lineage>
        <taxon>Bacteria</taxon>
        <taxon>Pseudomonadati</taxon>
        <taxon>Pseudomonadota</taxon>
        <taxon>Gammaproteobacteria</taxon>
        <taxon>Vibrionales</taxon>
        <taxon>Vibrionaceae</taxon>
        <taxon>Photobacterium</taxon>
    </lineage>
</organism>
<comment type="caution">
    <text evidence="3">The sequence shown here is derived from an EMBL/GenBank/DDBJ whole genome shotgun (WGS) entry which is preliminary data.</text>
</comment>
<gene>
    <name evidence="3" type="ORF">C9I99_10425</name>
</gene>
<dbReference type="EMBL" id="PYMH01000003">
    <property type="protein sequence ID" value="PSU34382.1"/>
    <property type="molecule type" value="Genomic_DNA"/>
</dbReference>
<dbReference type="InterPro" id="IPR036291">
    <property type="entry name" value="NAD(P)-bd_dom_sf"/>
</dbReference>
<dbReference type="InterPro" id="IPR055170">
    <property type="entry name" value="GFO_IDH_MocA-like_dom"/>
</dbReference>
<evidence type="ECO:0000313" key="4">
    <source>
        <dbReference type="Proteomes" id="UP000241222"/>
    </source>
</evidence>
<dbReference type="PANTHER" id="PTHR43054">
    <property type="match status" value="1"/>
</dbReference>
<keyword evidence="4" id="KW-1185">Reference proteome</keyword>
<feature type="domain" description="Gfo/Idh/MocA-like oxidoreductase N-terminal" evidence="1">
    <location>
        <begin position="2"/>
        <end position="118"/>
    </location>
</feature>
<name>A0A2T3J0A0_9GAMM</name>
<dbReference type="Proteomes" id="UP000241222">
    <property type="component" value="Unassembled WGS sequence"/>
</dbReference>
<evidence type="ECO:0000259" key="1">
    <source>
        <dbReference type="Pfam" id="PF01408"/>
    </source>
</evidence>
<evidence type="ECO:0000259" key="2">
    <source>
        <dbReference type="Pfam" id="PF22725"/>
    </source>
</evidence>